<sequence length="365" mass="39753">MPNSPEALLVGFAHALSAAGLPVTSDRTHTFIDAASRLGIGRRDHVYWAGRATFCSCPDDIAGFSRTFDAWFTPDESGGSRPAHEAPSTVTQAALEPGDGTGEDDDALAATVASAEETLRHRDVATLSQAEKVLLDRQFRSLTVRAPTRRARRTEPYGHARIDTVRTMRDQLRRAGEPGPLRFQRNRIRQRRLVLLIDVSGSMKNYADSLLRLAHRVVHSTEHTTEVFTLGTRLTRVTRALRTIDPDRALLLAGEAVPDWSGGTRLGDVLGAFLDLWGQRGMARGAVVVIASDGWERGDPELLADQMRRLSSVARKVFWSNPHRGKAGFTPTQGGMAAALPHVDSLVAGHSLAAFAELLEMIADA</sequence>
<dbReference type="InterPro" id="IPR036465">
    <property type="entry name" value="vWFA_dom_sf"/>
</dbReference>
<dbReference type="PANTHER" id="PTHR39338:SF6">
    <property type="entry name" value="BLL5662 PROTEIN"/>
    <property type="match status" value="1"/>
</dbReference>
<dbReference type="AlphaFoldDB" id="A0A7Z0A7F8"/>
<dbReference type="PIRSF" id="PIRSF010256">
    <property type="entry name" value="CoxE_vWa"/>
    <property type="match status" value="1"/>
</dbReference>
<evidence type="ECO:0000313" key="2">
    <source>
        <dbReference type="EMBL" id="NYI65827.1"/>
    </source>
</evidence>
<dbReference type="CDD" id="cd00198">
    <property type="entry name" value="vWFA"/>
    <property type="match status" value="1"/>
</dbReference>
<organism evidence="2 3">
    <name type="scientific">Spelaeicoccus albus</name>
    <dbReference type="NCBI Taxonomy" id="1280376"/>
    <lineage>
        <taxon>Bacteria</taxon>
        <taxon>Bacillati</taxon>
        <taxon>Actinomycetota</taxon>
        <taxon>Actinomycetes</taxon>
        <taxon>Micrococcales</taxon>
        <taxon>Brevibacteriaceae</taxon>
        <taxon>Spelaeicoccus</taxon>
    </lineage>
</organism>
<dbReference type="Pfam" id="PF05762">
    <property type="entry name" value="VWA_CoxE"/>
    <property type="match status" value="1"/>
</dbReference>
<protein>
    <recommendedName>
        <fullName evidence="4">VWFA domain-containing protein</fullName>
    </recommendedName>
</protein>
<reference evidence="2 3" key="1">
    <citation type="submission" date="2020-07" db="EMBL/GenBank/DDBJ databases">
        <title>Sequencing the genomes of 1000 actinobacteria strains.</title>
        <authorList>
            <person name="Klenk H.-P."/>
        </authorList>
    </citation>
    <scope>NUCLEOTIDE SEQUENCE [LARGE SCALE GENOMIC DNA]</scope>
    <source>
        <strain evidence="2 3">DSM 26341</strain>
    </source>
</reference>
<dbReference type="RefSeq" id="WP_179424801.1">
    <property type="nucleotide sequence ID" value="NZ_JACBZP010000001.1"/>
</dbReference>
<dbReference type="InterPro" id="IPR011195">
    <property type="entry name" value="UCP010256"/>
</dbReference>
<proteinExistence type="predicted"/>
<dbReference type="Gene3D" id="3.40.50.410">
    <property type="entry name" value="von Willebrand factor, type A domain"/>
    <property type="match status" value="1"/>
</dbReference>
<accession>A0A7Z0A7F8</accession>
<dbReference type="PANTHER" id="PTHR39338">
    <property type="entry name" value="BLL5662 PROTEIN-RELATED"/>
    <property type="match status" value="1"/>
</dbReference>
<dbReference type="Proteomes" id="UP000539111">
    <property type="component" value="Unassembled WGS sequence"/>
</dbReference>
<dbReference type="EMBL" id="JACBZP010000001">
    <property type="protein sequence ID" value="NYI65827.1"/>
    <property type="molecule type" value="Genomic_DNA"/>
</dbReference>
<dbReference type="InterPro" id="IPR008912">
    <property type="entry name" value="Uncharacterised_CoxE"/>
</dbReference>
<name>A0A7Z0A7F8_9MICO</name>
<keyword evidence="3" id="KW-1185">Reference proteome</keyword>
<evidence type="ECO:0000313" key="3">
    <source>
        <dbReference type="Proteomes" id="UP000539111"/>
    </source>
</evidence>
<gene>
    <name evidence="2" type="ORF">BJY26_000133</name>
</gene>
<comment type="caution">
    <text evidence="2">The sequence shown here is derived from an EMBL/GenBank/DDBJ whole genome shotgun (WGS) entry which is preliminary data.</text>
</comment>
<evidence type="ECO:0008006" key="4">
    <source>
        <dbReference type="Google" id="ProtNLM"/>
    </source>
</evidence>
<dbReference type="SUPFAM" id="SSF53300">
    <property type="entry name" value="vWA-like"/>
    <property type="match status" value="1"/>
</dbReference>
<feature type="region of interest" description="Disordered" evidence="1">
    <location>
        <begin position="75"/>
        <end position="104"/>
    </location>
</feature>
<evidence type="ECO:0000256" key="1">
    <source>
        <dbReference type="SAM" id="MobiDB-lite"/>
    </source>
</evidence>